<evidence type="ECO:0000256" key="1">
    <source>
        <dbReference type="ARBA" id="ARBA00004999"/>
    </source>
</evidence>
<protein>
    <submittedName>
        <fullName evidence="9">Squalene--hopene cyclase</fullName>
    </submittedName>
</protein>
<reference evidence="9 10" key="1">
    <citation type="submission" date="2018-01" db="EMBL/GenBank/DDBJ databases">
        <title>The whole genome sequencing and assembly of Paenibacillus chitinolyticus KCCM 41400 strain.</title>
        <authorList>
            <person name="Kim J.-Y."/>
            <person name="Park M.-K."/>
            <person name="Lee Y.-J."/>
            <person name="Yi H."/>
            <person name="Bahn Y.-S."/>
            <person name="Kim J.F."/>
            <person name="Lee D.-W."/>
        </authorList>
    </citation>
    <scope>NUCLEOTIDE SEQUENCE [LARGE SCALE GENOMIC DNA]</scope>
    <source>
        <strain evidence="9 10">KCCM 41400</strain>
    </source>
</reference>
<dbReference type="GO" id="GO:0005811">
    <property type="term" value="C:lipid droplet"/>
    <property type="evidence" value="ECO:0007669"/>
    <property type="project" value="InterPro"/>
</dbReference>
<dbReference type="Pfam" id="PF13249">
    <property type="entry name" value="SQHop_cyclase_N"/>
    <property type="match status" value="1"/>
</dbReference>
<gene>
    <name evidence="8" type="ORF">M5X16_21960</name>
    <name evidence="9" type="ORF">PC41400_15280</name>
</gene>
<dbReference type="EMBL" id="JAMDMJ010000029">
    <property type="protein sequence ID" value="MCY9598418.1"/>
    <property type="molecule type" value="Genomic_DNA"/>
</dbReference>
<name>A0A410WWV1_9BACL</name>
<evidence type="ECO:0000259" key="7">
    <source>
        <dbReference type="Pfam" id="PF13249"/>
    </source>
</evidence>
<dbReference type="Proteomes" id="UP000288943">
    <property type="component" value="Chromosome"/>
</dbReference>
<dbReference type="NCBIfam" id="TIGR01787">
    <property type="entry name" value="squalene_cyclas"/>
    <property type="match status" value="1"/>
</dbReference>
<organism evidence="9 10">
    <name type="scientific">Paenibacillus chitinolyticus</name>
    <dbReference type="NCBI Taxonomy" id="79263"/>
    <lineage>
        <taxon>Bacteria</taxon>
        <taxon>Bacillati</taxon>
        <taxon>Bacillota</taxon>
        <taxon>Bacilli</taxon>
        <taxon>Bacillales</taxon>
        <taxon>Paenibacillaceae</taxon>
        <taxon>Paenibacillus</taxon>
    </lineage>
</organism>
<dbReference type="GO" id="GO:0016104">
    <property type="term" value="P:triterpenoid biosynthetic process"/>
    <property type="evidence" value="ECO:0007669"/>
    <property type="project" value="InterPro"/>
</dbReference>
<comment type="similarity">
    <text evidence="2">Belongs to the terpene cyclase/mutase family.</text>
</comment>
<evidence type="ECO:0000256" key="3">
    <source>
        <dbReference type="ARBA" id="ARBA00022737"/>
    </source>
</evidence>
<dbReference type="AlphaFoldDB" id="A0A410WWV1"/>
<dbReference type="UniPathway" id="UPA00337"/>
<evidence type="ECO:0000313" key="9">
    <source>
        <dbReference type="EMBL" id="QAV18966.1"/>
    </source>
</evidence>
<dbReference type="SUPFAM" id="SSF48239">
    <property type="entry name" value="Terpenoid cyclases/Protein prenyltransferases"/>
    <property type="match status" value="2"/>
</dbReference>
<sequence length="649" mass="70847">MHVMREVAHAIQSLSEWLLGKQEEDGTWKFCFDNGISTSAYLIILLRTLETENSDDEALIRRLHDSIIRTQQPDGSWKLYADESDGNLAASVEAYYALLFSGYSDDSSPTLVNARAFIRSRGGITGVTNVLTRVMLAATGQIPWPAAYSVPLELLLLPASAPLSFFDLSAYARVHLAPVLLMADRNFSVRTSRTPDLSALDARRDEDGKNGVSSESAPGSSAQPDRGPGELLAAIQAGISQLAALPGQLHESAVKKAERFMLERIEPDGTLYSYASSTCLLVFALLSLGYERRHPTIVQAVKGLKAMLCVSEGRLLMQNAPPTVWDTALIAHALQEAGVRPEAPEIRKAASYLLAKQQRKIGDWGRKVSHPVPGGWGFSPSNTRNPDVDDTTAALRAVKFLRAEGAAGREAWNRGLYWIMSMQNHDGGWAAFEKDTDDKLLTLLPMEGAKHAAIDPSTADLTGRTLEFLGSAAGLDVKHDWIRRGADWLTANQEKDGSWYGRWGVCYLYGTWAALTGLAAVGLKPSHPAVAKGMSWLLSVQNPDGGWGESCRSDISGRYKSLGASTPSQTAWALDALIAVHPTPPVAIDRGIQRLLAALGERDWTSFYPTGAGLPGSFYNTYESYRYIWPLLALSHYRNKYGEKAVKPE</sequence>
<dbReference type="Gene3D" id="1.50.10.20">
    <property type="match status" value="2"/>
</dbReference>
<dbReference type="GO" id="GO:0016866">
    <property type="term" value="F:intramolecular transferase activity"/>
    <property type="evidence" value="ECO:0007669"/>
    <property type="project" value="InterPro"/>
</dbReference>
<evidence type="ECO:0000313" key="11">
    <source>
        <dbReference type="Proteomes" id="UP001527202"/>
    </source>
</evidence>
<dbReference type="InterPro" id="IPR032696">
    <property type="entry name" value="SQ_cyclase_C"/>
</dbReference>
<feature type="domain" description="Squalene cyclase N-terminal" evidence="7">
    <location>
        <begin position="11"/>
        <end position="310"/>
    </location>
</feature>
<reference evidence="8 11" key="2">
    <citation type="submission" date="2022-05" db="EMBL/GenBank/DDBJ databases">
        <title>Genome Sequencing of Bee-Associated Microbes.</title>
        <authorList>
            <person name="Dunlap C."/>
        </authorList>
    </citation>
    <scope>NUCLEOTIDE SEQUENCE [LARGE SCALE GENOMIC DNA]</scope>
    <source>
        <strain evidence="8 11">NRRL B-23120</strain>
    </source>
</reference>
<dbReference type="SFLD" id="SFLDG01016">
    <property type="entry name" value="Prenyltransferase_Like_2"/>
    <property type="match status" value="1"/>
</dbReference>
<evidence type="ECO:0000313" key="8">
    <source>
        <dbReference type="EMBL" id="MCY9598418.1"/>
    </source>
</evidence>
<dbReference type="InterPro" id="IPR002365">
    <property type="entry name" value="Terpene_synthase_CS"/>
</dbReference>
<keyword evidence="3" id="KW-0677">Repeat</keyword>
<dbReference type="GeneID" id="95376176"/>
<dbReference type="EMBL" id="CP026520">
    <property type="protein sequence ID" value="QAV18966.1"/>
    <property type="molecule type" value="Genomic_DNA"/>
</dbReference>
<evidence type="ECO:0000313" key="10">
    <source>
        <dbReference type="Proteomes" id="UP000288943"/>
    </source>
</evidence>
<dbReference type="RefSeq" id="WP_042225655.1">
    <property type="nucleotide sequence ID" value="NZ_CP026520.1"/>
</dbReference>
<accession>A0A410WWV1</accession>
<dbReference type="InterPro" id="IPR018333">
    <property type="entry name" value="Squalene_cyclase"/>
</dbReference>
<feature type="compositionally biased region" description="Polar residues" evidence="5">
    <location>
        <begin position="211"/>
        <end position="223"/>
    </location>
</feature>
<evidence type="ECO:0000256" key="2">
    <source>
        <dbReference type="ARBA" id="ARBA00009755"/>
    </source>
</evidence>
<dbReference type="InterPro" id="IPR008930">
    <property type="entry name" value="Terpenoid_cyclase/PrenylTrfase"/>
</dbReference>
<comment type="pathway">
    <text evidence="1">Secondary metabolite biosynthesis; hopanoid biosynthesis.</text>
</comment>
<keyword evidence="4" id="KW-0413">Isomerase</keyword>
<evidence type="ECO:0000256" key="4">
    <source>
        <dbReference type="ARBA" id="ARBA00023235"/>
    </source>
</evidence>
<dbReference type="PROSITE" id="PS01074">
    <property type="entry name" value="TERPENE_SYNTHASES"/>
    <property type="match status" value="1"/>
</dbReference>
<dbReference type="PANTHER" id="PTHR11764:SF20">
    <property type="entry name" value="LANOSTEROL SYNTHASE"/>
    <property type="match status" value="1"/>
</dbReference>
<dbReference type="Pfam" id="PF13243">
    <property type="entry name" value="SQHop_cyclase_C"/>
    <property type="match status" value="1"/>
</dbReference>
<dbReference type="PANTHER" id="PTHR11764">
    <property type="entry name" value="TERPENE CYCLASE/MUTASE FAMILY MEMBER"/>
    <property type="match status" value="1"/>
</dbReference>
<dbReference type="KEGG" id="pchi:PC41400_15280"/>
<feature type="region of interest" description="Disordered" evidence="5">
    <location>
        <begin position="198"/>
        <end position="227"/>
    </location>
</feature>
<dbReference type="OrthoDB" id="9758578at2"/>
<proteinExistence type="inferred from homology"/>
<feature type="domain" description="Squalene cyclase C-terminal" evidence="6">
    <location>
        <begin position="324"/>
        <end position="639"/>
    </location>
</feature>
<dbReference type="Proteomes" id="UP001527202">
    <property type="component" value="Unassembled WGS sequence"/>
</dbReference>
<dbReference type="InterPro" id="IPR032697">
    <property type="entry name" value="SQ_cyclase_N"/>
</dbReference>
<keyword evidence="11" id="KW-1185">Reference proteome</keyword>
<evidence type="ECO:0000256" key="5">
    <source>
        <dbReference type="SAM" id="MobiDB-lite"/>
    </source>
</evidence>
<evidence type="ECO:0000259" key="6">
    <source>
        <dbReference type="Pfam" id="PF13243"/>
    </source>
</evidence>